<dbReference type="GO" id="GO:0046656">
    <property type="term" value="P:folic acid biosynthetic process"/>
    <property type="evidence" value="ECO:0007669"/>
    <property type="project" value="UniProtKB-KW"/>
</dbReference>
<dbReference type="EC" id="2.5.1.15" evidence="5 12"/>
<keyword evidence="9 12" id="KW-0460">Magnesium</keyword>
<dbReference type="SUPFAM" id="SSF51717">
    <property type="entry name" value="Dihydropteroate synthetase-like"/>
    <property type="match status" value="1"/>
</dbReference>
<comment type="function">
    <text evidence="12">Catalyzes the condensation of para-aminobenzoate (pABA) with 6-hydroxymethyl-7,8-dihydropterin diphosphate (DHPt-PP) to form 7,8-dihydropteroate (H2Pte), the immediate precursor of folate derivatives.</text>
</comment>
<evidence type="ECO:0000256" key="3">
    <source>
        <dbReference type="ARBA" id="ARBA00004763"/>
    </source>
</evidence>
<dbReference type="NCBIfam" id="TIGR01496">
    <property type="entry name" value="DHPS"/>
    <property type="match status" value="1"/>
</dbReference>
<evidence type="ECO:0000313" key="15">
    <source>
        <dbReference type="Proteomes" id="UP000477311"/>
    </source>
</evidence>
<comment type="caution">
    <text evidence="14">The sequence shown here is derived from an EMBL/GenBank/DDBJ whole genome shotgun (WGS) entry which is preliminary data.</text>
</comment>
<organism evidence="14 15">
    <name type="scientific">Limisphaera ngatamarikiensis</name>
    <dbReference type="NCBI Taxonomy" id="1324935"/>
    <lineage>
        <taxon>Bacteria</taxon>
        <taxon>Pseudomonadati</taxon>
        <taxon>Verrucomicrobiota</taxon>
        <taxon>Verrucomicrobiia</taxon>
        <taxon>Limisphaerales</taxon>
        <taxon>Limisphaeraceae</taxon>
        <taxon>Limisphaera</taxon>
    </lineage>
</organism>
<comment type="pathway">
    <text evidence="3 12">Cofactor biosynthesis; tetrahydrofolate biosynthesis; 7,8-dihydrofolate from 2-amino-4-hydroxy-6-hydroxymethyl-7,8-dihydropteridine diphosphate and 4-aminobenzoate: step 1/2.</text>
</comment>
<feature type="domain" description="Pterin-binding" evidence="13">
    <location>
        <begin position="16"/>
        <end position="269"/>
    </location>
</feature>
<evidence type="ECO:0000256" key="1">
    <source>
        <dbReference type="ARBA" id="ARBA00000012"/>
    </source>
</evidence>
<comment type="catalytic activity">
    <reaction evidence="1">
        <text>(7,8-dihydropterin-6-yl)methyl diphosphate + 4-aminobenzoate = 7,8-dihydropteroate + diphosphate</text>
        <dbReference type="Rhea" id="RHEA:19949"/>
        <dbReference type="ChEBI" id="CHEBI:17836"/>
        <dbReference type="ChEBI" id="CHEBI:17839"/>
        <dbReference type="ChEBI" id="CHEBI:33019"/>
        <dbReference type="ChEBI" id="CHEBI:72950"/>
        <dbReference type="EC" id="2.5.1.15"/>
    </reaction>
</comment>
<keyword evidence="7 12" id="KW-0808">Transferase</keyword>
<evidence type="ECO:0000256" key="10">
    <source>
        <dbReference type="ARBA" id="ARBA00022909"/>
    </source>
</evidence>
<proteinExistence type="inferred from homology"/>
<dbReference type="GO" id="GO:0046654">
    <property type="term" value="P:tetrahydrofolate biosynthetic process"/>
    <property type="evidence" value="ECO:0007669"/>
    <property type="project" value="UniProtKB-UniPathway"/>
</dbReference>
<evidence type="ECO:0000256" key="4">
    <source>
        <dbReference type="ARBA" id="ARBA00009503"/>
    </source>
</evidence>
<dbReference type="Pfam" id="PF00809">
    <property type="entry name" value="Pterin_bind"/>
    <property type="match status" value="1"/>
</dbReference>
<dbReference type="InterPro" id="IPR006390">
    <property type="entry name" value="DHP_synth_dom"/>
</dbReference>
<keyword evidence="10 12" id="KW-0289">Folate biosynthesis</keyword>
<evidence type="ECO:0000256" key="12">
    <source>
        <dbReference type="RuleBase" id="RU361205"/>
    </source>
</evidence>
<comment type="similarity">
    <text evidence="4 12">Belongs to the DHPS family.</text>
</comment>
<dbReference type="InterPro" id="IPR000489">
    <property type="entry name" value="Pterin-binding_dom"/>
</dbReference>
<dbReference type="CDD" id="cd00739">
    <property type="entry name" value="DHPS"/>
    <property type="match status" value="1"/>
</dbReference>
<evidence type="ECO:0000256" key="6">
    <source>
        <dbReference type="ARBA" id="ARBA00016919"/>
    </source>
</evidence>
<reference evidence="14 15" key="1">
    <citation type="submission" date="2020-02" db="EMBL/GenBank/DDBJ databases">
        <title>Draft genome sequence of Limisphaera ngatamarikiensis NGM72.4T, a thermophilic Verrucomicrobia grouped in subdivision 3.</title>
        <authorList>
            <person name="Carere C.R."/>
            <person name="Steen J."/>
            <person name="Hugenholtz P."/>
            <person name="Stott M.B."/>
        </authorList>
    </citation>
    <scope>NUCLEOTIDE SEQUENCE [LARGE SCALE GENOMIC DNA]</scope>
    <source>
        <strain evidence="14 15">NGM72.4</strain>
    </source>
</reference>
<evidence type="ECO:0000256" key="5">
    <source>
        <dbReference type="ARBA" id="ARBA00012458"/>
    </source>
</evidence>
<dbReference type="GO" id="GO:0005829">
    <property type="term" value="C:cytosol"/>
    <property type="evidence" value="ECO:0007669"/>
    <property type="project" value="TreeGrafter"/>
</dbReference>
<name>A0A6M1RNR8_9BACT</name>
<evidence type="ECO:0000256" key="8">
    <source>
        <dbReference type="ARBA" id="ARBA00022723"/>
    </source>
</evidence>
<evidence type="ECO:0000256" key="9">
    <source>
        <dbReference type="ARBA" id="ARBA00022842"/>
    </source>
</evidence>
<dbReference type="InterPro" id="IPR045031">
    <property type="entry name" value="DHP_synth-like"/>
</dbReference>
<dbReference type="EMBL" id="JAAKYA010000051">
    <property type="protein sequence ID" value="NGO39199.1"/>
    <property type="molecule type" value="Genomic_DNA"/>
</dbReference>
<evidence type="ECO:0000256" key="7">
    <source>
        <dbReference type="ARBA" id="ARBA00022679"/>
    </source>
</evidence>
<evidence type="ECO:0000256" key="2">
    <source>
        <dbReference type="ARBA" id="ARBA00001946"/>
    </source>
</evidence>
<dbReference type="GO" id="GO:0004156">
    <property type="term" value="F:dihydropteroate synthase activity"/>
    <property type="evidence" value="ECO:0007669"/>
    <property type="project" value="UniProtKB-EC"/>
</dbReference>
<protein>
    <recommendedName>
        <fullName evidence="6 12">Dihydropteroate synthase</fullName>
        <shortName evidence="12">DHPS</shortName>
        <ecNumber evidence="5 12">2.5.1.15</ecNumber>
    </recommendedName>
    <alternativeName>
        <fullName evidence="11 12">Dihydropteroate pyrophosphorylase</fullName>
    </alternativeName>
</protein>
<dbReference type="Proteomes" id="UP000477311">
    <property type="component" value="Unassembled WGS sequence"/>
</dbReference>
<sequence length="277" mass="29879">MVWRAGSHQWELPGRTLVMGIVNVTPDSFADGGRYFDPERAVAHGLELVAQGADILDVGGESTRPGAEPVPLEEELRRVLPVIRSLARQVEVAISVDTVKPEVAAEALSAGASIVNDVAANRSDPAMWRVVAEAGAGYVCMHMQGTPRTMQERPFYRDVVAEVSEFFGERLVRLGACGVRREQVVLDVGIGFGKTCEHNLQLLRALATFRRWGRPLLLGVSRKSFLGLLTGAPVTGRLPGSLACAVWAVTQGVSILRVHDVAETVQAVRVIEAVLKA</sequence>
<dbReference type="Gene3D" id="3.20.20.20">
    <property type="entry name" value="Dihydropteroate synthase-like"/>
    <property type="match status" value="1"/>
</dbReference>
<accession>A0A6M1RNR8</accession>
<dbReference type="UniPathway" id="UPA00077">
    <property type="reaction ID" value="UER00156"/>
</dbReference>
<dbReference type="RefSeq" id="WP_165107113.1">
    <property type="nucleotide sequence ID" value="NZ_JAAKYA010000051.1"/>
</dbReference>
<evidence type="ECO:0000313" key="14">
    <source>
        <dbReference type="EMBL" id="NGO39199.1"/>
    </source>
</evidence>
<keyword evidence="8 12" id="KW-0479">Metal-binding</keyword>
<comment type="cofactor">
    <cofactor evidence="2 12">
        <name>Mg(2+)</name>
        <dbReference type="ChEBI" id="CHEBI:18420"/>
    </cofactor>
</comment>
<dbReference type="GO" id="GO:0046872">
    <property type="term" value="F:metal ion binding"/>
    <property type="evidence" value="ECO:0007669"/>
    <property type="project" value="UniProtKB-KW"/>
</dbReference>
<dbReference type="PANTHER" id="PTHR20941:SF1">
    <property type="entry name" value="FOLIC ACID SYNTHESIS PROTEIN FOL1"/>
    <property type="match status" value="1"/>
</dbReference>
<evidence type="ECO:0000259" key="13">
    <source>
        <dbReference type="PROSITE" id="PS50972"/>
    </source>
</evidence>
<gene>
    <name evidence="14" type="primary">folP</name>
    <name evidence="14" type="ORF">G4L39_07280</name>
</gene>
<keyword evidence="15" id="KW-1185">Reference proteome</keyword>
<dbReference type="InterPro" id="IPR011005">
    <property type="entry name" value="Dihydropteroate_synth-like_sf"/>
</dbReference>
<dbReference type="AlphaFoldDB" id="A0A6M1RNR8"/>
<dbReference type="PROSITE" id="PS00792">
    <property type="entry name" value="DHPS_1"/>
    <property type="match status" value="1"/>
</dbReference>
<dbReference type="PANTHER" id="PTHR20941">
    <property type="entry name" value="FOLATE SYNTHESIS PROTEINS"/>
    <property type="match status" value="1"/>
</dbReference>
<dbReference type="PROSITE" id="PS50972">
    <property type="entry name" value="PTERIN_BINDING"/>
    <property type="match status" value="1"/>
</dbReference>
<dbReference type="PROSITE" id="PS00793">
    <property type="entry name" value="DHPS_2"/>
    <property type="match status" value="1"/>
</dbReference>
<evidence type="ECO:0000256" key="11">
    <source>
        <dbReference type="ARBA" id="ARBA00030193"/>
    </source>
</evidence>
<dbReference type="FunFam" id="3.20.20.20:FF:000006">
    <property type="entry name" value="Dihydropteroate synthase"/>
    <property type="match status" value="1"/>
</dbReference>